<evidence type="ECO:0000313" key="2">
    <source>
        <dbReference type="EMBL" id="RNI27157.1"/>
    </source>
</evidence>
<dbReference type="PANTHER" id="PTHR34595:SF7">
    <property type="entry name" value="SLL1039 PROTEIN"/>
    <property type="match status" value="1"/>
</dbReference>
<proteinExistence type="predicted"/>
<dbReference type="EMBL" id="RJJE01000017">
    <property type="protein sequence ID" value="RNI27157.1"/>
    <property type="molecule type" value="Genomic_DNA"/>
</dbReference>
<evidence type="ECO:0000313" key="3">
    <source>
        <dbReference type="Proteomes" id="UP000271010"/>
    </source>
</evidence>
<dbReference type="Proteomes" id="UP000271010">
    <property type="component" value="Unassembled WGS sequence"/>
</dbReference>
<sequence>MLSRIGNSLFWMGRYLERSEHIARYTRVQYVASVDSPLAHNQENVLESILHMTANWEGYFQTQQQLEANAVINYTAISEDNSFSILSYIDRVRENARGARDSISIELWEAINSFYHKINAYAAAGLHAEEIEYFARRIEENSYVMKGYIDNTLLRNDVWQLIYLGMHLERAIQIILILQTKFKDREKMLSGPDYAAYENFIWTSTLLSVESFDMYMRCQKTAPDKHHVLNFLLFDTAFPKSVAFSLNTVKQCINEISFQEEKKQGFIHFEAGKLACNFQYTTVKDIEENPVEFLNTTLESIYALAHLLDAKYLKYN</sequence>
<feature type="domain" description="DUF403" evidence="1">
    <location>
        <begin position="1"/>
        <end position="313"/>
    </location>
</feature>
<comment type="caution">
    <text evidence="2">The sequence shown here is derived from an EMBL/GenBank/DDBJ whole genome shotgun (WGS) entry which is preliminary data.</text>
</comment>
<organism evidence="2 3">
    <name type="scientific">Rufibacter immobilis</name>
    <dbReference type="NCBI Taxonomy" id="1348778"/>
    <lineage>
        <taxon>Bacteria</taxon>
        <taxon>Pseudomonadati</taxon>
        <taxon>Bacteroidota</taxon>
        <taxon>Cytophagia</taxon>
        <taxon>Cytophagales</taxon>
        <taxon>Hymenobacteraceae</taxon>
        <taxon>Rufibacter</taxon>
    </lineage>
</organism>
<gene>
    <name evidence="2" type="ORF">EFA69_13385</name>
</gene>
<dbReference type="RefSeq" id="WP_123133626.1">
    <property type="nucleotide sequence ID" value="NZ_RJJE01000017.1"/>
</dbReference>
<keyword evidence="3" id="KW-1185">Reference proteome</keyword>
<protein>
    <submittedName>
        <fullName evidence="2">Alpha-E domain-containing protein</fullName>
    </submittedName>
</protein>
<evidence type="ECO:0000259" key="1">
    <source>
        <dbReference type="Pfam" id="PF04168"/>
    </source>
</evidence>
<dbReference type="InterPro" id="IPR007296">
    <property type="entry name" value="DUF403"/>
</dbReference>
<dbReference type="Pfam" id="PF04168">
    <property type="entry name" value="Alpha-E"/>
    <property type="match status" value="1"/>
</dbReference>
<dbReference type="AlphaFoldDB" id="A0A3M9MPM9"/>
<accession>A0A3M9MPM9</accession>
<name>A0A3M9MPM9_9BACT</name>
<dbReference type="OrthoDB" id="9803532at2"/>
<dbReference type="PANTHER" id="PTHR34595">
    <property type="entry name" value="BLR5612 PROTEIN"/>
    <property type="match status" value="1"/>
</dbReference>
<dbReference type="InterPro" id="IPR051680">
    <property type="entry name" value="ATP-dep_Glu-Cys_Ligase-2"/>
</dbReference>
<reference evidence="2 3" key="1">
    <citation type="submission" date="2018-11" db="EMBL/GenBank/DDBJ databases">
        <title>Rufibacter latericius sp. nov., isolated from water in Baiyang Lake.</title>
        <authorList>
            <person name="Yang Y."/>
        </authorList>
    </citation>
    <scope>NUCLEOTIDE SEQUENCE [LARGE SCALE GENOMIC DNA]</scope>
    <source>
        <strain evidence="2 3">MCC P1</strain>
    </source>
</reference>